<evidence type="ECO:0000313" key="11">
    <source>
        <dbReference type="EMBL" id="KAL2749206.1"/>
    </source>
</evidence>
<dbReference type="AlphaFoldDB" id="A0ABD2CW21"/>
<keyword evidence="6 10" id="KW-1133">Transmembrane helix</keyword>
<evidence type="ECO:0000256" key="7">
    <source>
        <dbReference type="ARBA" id="ARBA00023136"/>
    </source>
</evidence>
<feature type="transmembrane region" description="Helical" evidence="10">
    <location>
        <begin position="15"/>
        <end position="44"/>
    </location>
</feature>
<reference evidence="11 12" key="1">
    <citation type="journal article" date="2024" name="Ann. Entomol. Soc. Am.">
        <title>Genomic analyses of the southern and eastern yellowjacket wasps (Hymenoptera: Vespidae) reveal evolutionary signatures of social life.</title>
        <authorList>
            <person name="Catto M.A."/>
            <person name="Caine P.B."/>
            <person name="Orr S.E."/>
            <person name="Hunt B.G."/>
            <person name="Goodisman M.A.D."/>
        </authorList>
    </citation>
    <scope>NUCLEOTIDE SEQUENCE [LARGE SCALE GENOMIC DNA]</scope>
    <source>
        <strain evidence="11">232</strain>
        <tissue evidence="11">Head and thorax</tissue>
    </source>
</reference>
<comment type="subcellular location">
    <subcellularLocation>
        <location evidence="1 10">Cell membrane</location>
        <topology evidence="1 10">Multi-pass membrane protein</topology>
    </subcellularLocation>
</comment>
<keyword evidence="3 10" id="KW-0716">Sensory transduction</keyword>
<evidence type="ECO:0000256" key="3">
    <source>
        <dbReference type="ARBA" id="ARBA00022606"/>
    </source>
</evidence>
<dbReference type="GO" id="GO:0007608">
    <property type="term" value="P:sensory perception of smell"/>
    <property type="evidence" value="ECO:0007669"/>
    <property type="project" value="UniProtKB-KW"/>
</dbReference>
<organism evidence="11 12">
    <name type="scientific">Vespula maculifrons</name>
    <name type="common">Eastern yellow jacket</name>
    <name type="synonym">Wasp</name>
    <dbReference type="NCBI Taxonomy" id="7453"/>
    <lineage>
        <taxon>Eukaryota</taxon>
        <taxon>Metazoa</taxon>
        <taxon>Ecdysozoa</taxon>
        <taxon>Arthropoda</taxon>
        <taxon>Hexapoda</taxon>
        <taxon>Insecta</taxon>
        <taxon>Pterygota</taxon>
        <taxon>Neoptera</taxon>
        <taxon>Endopterygota</taxon>
        <taxon>Hymenoptera</taxon>
        <taxon>Apocrita</taxon>
        <taxon>Aculeata</taxon>
        <taxon>Vespoidea</taxon>
        <taxon>Vespidae</taxon>
        <taxon>Vespinae</taxon>
        <taxon>Vespula</taxon>
    </lineage>
</organism>
<evidence type="ECO:0000256" key="1">
    <source>
        <dbReference type="ARBA" id="ARBA00004651"/>
    </source>
</evidence>
<comment type="similarity">
    <text evidence="10">Belongs to the insect chemoreceptor superfamily. Heteromeric odorant receptor channel (TC 1.A.69) family.</text>
</comment>
<keyword evidence="12" id="KW-1185">Reference proteome</keyword>
<comment type="caution">
    <text evidence="10">Lacks conserved residue(s) required for the propagation of feature annotation.</text>
</comment>
<keyword evidence="9 10" id="KW-0807">Transducer</keyword>
<evidence type="ECO:0000256" key="6">
    <source>
        <dbReference type="ARBA" id="ARBA00022989"/>
    </source>
</evidence>
<feature type="transmembrane region" description="Helical" evidence="10">
    <location>
        <begin position="65"/>
        <end position="86"/>
    </location>
</feature>
<dbReference type="InterPro" id="IPR004117">
    <property type="entry name" value="7tm6_olfct_rcpt"/>
</dbReference>
<sequence length="445" mass="51029">MADTEGDKCYVLLDIAYYLIIVNVIIVLMLFGIEFDFGGAIKALDLTEHAMRFVGTWPPKNFQPIFLFFLIYLIVHCTLAIIEIAVNITNMGYVISCLMENVFNVVALLKISICKIKRKSLAKFIDDIRSDFTLTNYYYDEEKMAFINYNKFSRKFVIVLLIASFVASSMYYFLSLAMNIEIVLTNSSYGYRLPYKVWLLKEPTNIITYVCLCFYQFLIIPSIVFGYVGTDCLFVSLVLHVSGLFSALSYKVKYVLNDTCNREKRLKQLIIRHVRLIRLSELLEEDFNLVILLQLIGSILQFCIVGYDALVRSADGNTTMLLSFLFIGSAVACVLLVYCYIGECLIKESSVLSDALYLCEWYNISKEEKKLMHICMLRSTKEMRLTSGKFFVLSLTTFTDQLFGVGLYRDTEAIIIFLNIIHNKIDKLCLENVDGLFFSPTNICA</sequence>
<keyword evidence="7 10" id="KW-0472">Membrane</keyword>
<comment type="caution">
    <text evidence="11">The sequence shown here is derived from an EMBL/GenBank/DDBJ whole genome shotgun (WGS) entry which is preliminary data.</text>
</comment>
<proteinExistence type="inferred from homology"/>
<dbReference type="PANTHER" id="PTHR21137">
    <property type="entry name" value="ODORANT RECEPTOR"/>
    <property type="match status" value="1"/>
</dbReference>
<dbReference type="PANTHER" id="PTHR21137:SF35">
    <property type="entry name" value="ODORANT RECEPTOR 19A-RELATED"/>
    <property type="match status" value="1"/>
</dbReference>
<dbReference type="GO" id="GO:0005886">
    <property type="term" value="C:plasma membrane"/>
    <property type="evidence" value="ECO:0007669"/>
    <property type="project" value="UniProtKB-SubCell"/>
</dbReference>
<keyword evidence="4 10" id="KW-0812">Transmembrane</keyword>
<feature type="transmembrane region" description="Helical" evidence="10">
    <location>
        <begin position="156"/>
        <end position="174"/>
    </location>
</feature>
<keyword evidence="5 10" id="KW-0552">Olfaction</keyword>
<gene>
    <name evidence="11" type="ORF">V1477_002146</name>
</gene>
<feature type="transmembrane region" description="Helical" evidence="10">
    <location>
        <begin position="319"/>
        <end position="338"/>
    </location>
</feature>
<evidence type="ECO:0000256" key="4">
    <source>
        <dbReference type="ARBA" id="ARBA00022692"/>
    </source>
</evidence>
<keyword evidence="2" id="KW-1003">Cell membrane</keyword>
<name>A0ABD2CW21_VESMC</name>
<dbReference type="Proteomes" id="UP001607303">
    <property type="component" value="Unassembled WGS sequence"/>
</dbReference>
<dbReference type="GO" id="GO:0007165">
    <property type="term" value="P:signal transduction"/>
    <property type="evidence" value="ECO:0007669"/>
    <property type="project" value="UniProtKB-KW"/>
</dbReference>
<protein>
    <recommendedName>
        <fullName evidence="10">Odorant receptor</fullName>
    </recommendedName>
</protein>
<dbReference type="Pfam" id="PF02949">
    <property type="entry name" value="7tm_6"/>
    <property type="match status" value="1"/>
</dbReference>
<evidence type="ECO:0000256" key="9">
    <source>
        <dbReference type="ARBA" id="ARBA00023224"/>
    </source>
</evidence>
<feature type="transmembrane region" description="Helical" evidence="10">
    <location>
        <begin position="232"/>
        <end position="250"/>
    </location>
</feature>
<dbReference type="EMBL" id="JAYRBN010000027">
    <property type="protein sequence ID" value="KAL2749206.1"/>
    <property type="molecule type" value="Genomic_DNA"/>
</dbReference>
<evidence type="ECO:0000256" key="2">
    <source>
        <dbReference type="ARBA" id="ARBA00022475"/>
    </source>
</evidence>
<feature type="transmembrane region" description="Helical" evidence="10">
    <location>
        <begin position="206"/>
        <end position="225"/>
    </location>
</feature>
<evidence type="ECO:0000256" key="10">
    <source>
        <dbReference type="RuleBase" id="RU351113"/>
    </source>
</evidence>
<evidence type="ECO:0000313" key="12">
    <source>
        <dbReference type="Proteomes" id="UP001607303"/>
    </source>
</evidence>
<accession>A0ABD2CW21</accession>
<feature type="transmembrane region" description="Helical" evidence="10">
    <location>
        <begin position="92"/>
        <end position="113"/>
    </location>
</feature>
<evidence type="ECO:0000256" key="5">
    <source>
        <dbReference type="ARBA" id="ARBA00022725"/>
    </source>
</evidence>
<feature type="transmembrane region" description="Helical" evidence="10">
    <location>
        <begin position="287"/>
        <end position="307"/>
    </location>
</feature>
<keyword evidence="8 10" id="KW-0675">Receptor</keyword>
<evidence type="ECO:0000256" key="8">
    <source>
        <dbReference type="ARBA" id="ARBA00023170"/>
    </source>
</evidence>